<feature type="domain" description="FAD/NAD(P)-binding" evidence="7">
    <location>
        <begin position="5"/>
        <end position="195"/>
    </location>
</feature>
<dbReference type="Proteomes" id="UP001500236">
    <property type="component" value="Unassembled WGS sequence"/>
</dbReference>
<dbReference type="InterPro" id="IPR040131">
    <property type="entry name" value="MnmG_N"/>
</dbReference>
<dbReference type="PANTHER" id="PTHR42949:SF3">
    <property type="entry name" value="ANAEROBIC GLYCEROL-3-PHOSPHATE DEHYDROGENASE SUBUNIT B"/>
    <property type="match status" value="1"/>
</dbReference>
<dbReference type="InterPro" id="IPR017224">
    <property type="entry name" value="Opine_Oxase_asu/HCN_bsu"/>
</dbReference>
<reference evidence="9" key="1">
    <citation type="journal article" date="2019" name="Int. J. Syst. Evol. Microbiol.">
        <title>The Global Catalogue of Microorganisms (GCM) 10K type strain sequencing project: providing services to taxonomists for standard genome sequencing and annotation.</title>
        <authorList>
            <consortium name="The Broad Institute Genomics Platform"/>
            <consortium name="The Broad Institute Genome Sequencing Center for Infectious Disease"/>
            <person name="Wu L."/>
            <person name="Ma J."/>
        </authorList>
    </citation>
    <scope>NUCLEOTIDE SEQUENCE [LARGE SCALE GENOMIC DNA]</scope>
    <source>
        <strain evidence="9">JCM 14309</strain>
    </source>
</reference>
<keyword evidence="9" id="KW-1185">Reference proteome</keyword>
<sequence length="511" mass="53705">MNEQQIVVIGAGPAGLAAAVAAAEHGGHVLLVDAGPRTGGQYWRHADPENDATPGRWHHGWSRFQRLVSAAQRQIRTGRLEHLPGHQVLALQPGEPLTLTLQKVPELQPAGASANLRQLRAQQVVLAPGTFDRQLPVPGWTLPGVMAAGGIQAFIKTHGQAPGQRAVVAGTGPFLLAAAASLLHAGADVAAVVESSDLTGWLPDLGTRSAGGTAGLLVPSKAAEGAEYLTVLARHRVPYLRRAVVTAIHGDTRAEAVTVARLQDGRPHSGSERHVEGIDMVGLSWGFTPQAELLVQSGAATRIDADGSLVGIVDAEQRSNVPGLALAGEITGVAGAVAAVLEGRIAGISAVHHLEGCSRPASGVARAALVRDRVQLANHRRFAAAMHRAHRLPAGWTDWLEEETLICRCEEVPFAKVRDAADQLRTDEPRGLKGVTRVGMGWCQGRMCGAAAQCLSSSRTDTGGPEADEHGHRAARSAAHRPSSAPMRLRDIAALPPTPDDSQGQEPRRLQ</sequence>
<dbReference type="InterPro" id="IPR041854">
    <property type="entry name" value="BFD-like_2Fe2S-bd_dom_sf"/>
</dbReference>
<accession>A0ABP6LUD3</accession>
<feature type="region of interest" description="Disordered" evidence="5">
    <location>
        <begin position="456"/>
        <end position="511"/>
    </location>
</feature>
<comment type="caution">
    <text evidence="8">The sequence shown here is derived from an EMBL/GenBank/DDBJ whole genome shotgun (WGS) entry which is preliminary data.</text>
</comment>
<dbReference type="PANTHER" id="PTHR42949">
    <property type="entry name" value="ANAEROBIC GLYCEROL-3-PHOSPHATE DEHYDROGENASE SUBUNIT B"/>
    <property type="match status" value="1"/>
</dbReference>
<dbReference type="CDD" id="cd19946">
    <property type="entry name" value="GlpA-like_Fer2_BFD-like"/>
    <property type="match status" value="1"/>
</dbReference>
<feature type="domain" description="MnmG N-terminal" evidence="6">
    <location>
        <begin position="319"/>
        <end position="356"/>
    </location>
</feature>
<name>A0ABP6LUD3_9MICC</name>
<evidence type="ECO:0000259" key="6">
    <source>
        <dbReference type="Pfam" id="PF01134"/>
    </source>
</evidence>
<evidence type="ECO:0000313" key="9">
    <source>
        <dbReference type="Proteomes" id="UP001500236"/>
    </source>
</evidence>
<evidence type="ECO:0000256" key="5">
    <source>
        <dbReference type="SAM" id="MobiDB-lite"/>
    </source>
</evidence>
<dbReference type="InterPro" id="IPR036188">
    <property type="entry name" value="FAD/NAD-bd_sf"/>
</dbReference>
<dbReference type="PRINTS" id="PR00368">
    <property type="entry name" value="FADPNR"/>
</dbReference>
<proteinExistence type="predicted"/>
<evidence type="ECO:0000259" key="7">
    <source>
        <dbReference type="Pfam" id="PF07992"/>
    </source>
</evidence>
<protein>
    <submittedName>
        <fullName evidence="8">NAD(P)/FAD-dependent oxidoreductase</fullName>
    </submittedName>
</protein>
<dbReference type="PRINTS" id="PR00411">
    <property type="entry name" value="PNDRDTASEI"/>
</dbReference>
<dbReference type="Pfam" id="PF07992">
    <property type="entry name" value="Pyr_redox_2"/>
    <property type="match status" value="1"/>
</dbReference>
<comment type="cofactor">
    <cofactor evidence="1">
        <name>FAD</name>
        <dbReference type="ChEBI" id="CHEBI:57692"/>
    </cofactor>
</comment>
<dbReference type="PIRSF" id="PIRSF037495">
    <property type="entry name" value="Opine_OX_OoxA/HcnB"/>
    <property type="match status" value="1"/>
</dbReference>
<organism evidence="8 9">
    <name type="scientific">Nesterenkonia aethiopica</name>
    <dbReference type="NCBI Taxonomy" id="269144"/>
    <lineage>
        <taxon>Bacteria</taxon>
        <taxon>Bacillati</taxon>
        <taxon>Actinomycetota</taxon>
        <taxon>Actinomycetes</taxon>
        <taxon>Micrococcales</taxon>
        <taxon>Micrococcaceae</taxon>
        <taxon>Nesterenkonia</taxon>
    </lineage>
</organism>
<evidence type="ECO:0000256" key="3">
    <source>
        <dbReference type="ARBA" id="ARBA00022827"/>
    </source>
</evidence>
<keyword evidence="4" id="KW-0560">Oxidoreductase</keyword>
<evidence type="ECO:0000256" key="4">
    <source>
        <dbReference type="ARBA" id="ARBA00023002"/>
    </source>
</evidence>
<dbReference type="Gene3D" id="3.50.50.60">
    <property type="entry name" value="FAD/NAD(P)-binding domain"/>
    <property type="match status" value="3"/>
</dbReference>
<dbReference type="InterPro" id="IPR023753">
    <property type="entry name" value="FAD/NAD-binding_dom"/>
</dbReference>
<dbReference type="EMBL" id="BAAAVT010000007">
    <property type="protein sequence ID" value="GAA3060919.1"/>
    <property type="molecule type" value="Genomic_DNA"/>
</dbReference>
<dbReference type="RefSeq" id="WP_344683956.1">
    <property type="nucleotide sequence ID" value="NZ_BAAAVT010000007.1"/>
</dbReference>
<evidence type="ECO:0000256" key="1">
    <source>
        <dbReference type="ARBA" id="ARBA00001974"/>
    </source>
</evidence>
<keyword evidence="3" id="KW-0274">FAD</keyword>
<evidence type="ECO:0000313" key="8">
    <source>
        <dbReference type="EMBL" id="GAA3060919.1"/>
    </source>
</evidence>
<dbReference type="InterPro" id="IPR051691">
    <property type="entry name" value="Metab_Enz_Cyan_OpOx_G3PDH"/>
</dbReference>
<keyword evidence="2" id="KW-0285">Flavoprotein</keyword>
<dbReference type="Pfam" id="PF01134">
    <property type="entry name" value="GIDA"/>
    <property type="match status" value="1"/>
</dbReference>
<evidence type="ECO:0000256" key="2">
    <source>
        <dbReference type="ARBA" id="ARBA00022630"/>
    </source>
</evidence>
<gene>
    <name evidence="8" type="ORF">GCM10010529_13160</name>
</gene>
<dbReference type="Gene3D" id="1.10.10.1100">
    <property type="entry name" value="BFD-like [2Fe-2S]-binding domain"/>
    <property type="match status" value="1"/>
</dbReference>
<dbReference type="SUPFAM" id="SSF51905">
    <property type="entry name" value="FAD/NAD(P)-binding domain"/>
    <property type="match status" value="1"/>
</dbReference>